<dbReference type="Gene3D" id="1.10.1040.10">
    <property type="entry name" value="N-(1-d-carboxylethyl)-l-norvaline Dehydrogenase, domain 2"/>
    <property type="match status" value="1"/>
</dbReference>
<dbReference type="Pfam" id="PF14833">
    <property type="entry name" value="NAD_binding_11"/>
    <property type="match status" value="1"/>
</dbReference>
<dbReference type="AlphaFoldDB" id="A0A1G4PPK4"/>
<dbReference type="GO" id="GO:0051287">
    <property type="term" value="F:NAD binding"/>
    <property type="evidence" value="ECO:0007669"/>
    <property type="project" value="InterPro"/>
</dbReference>
<dbReference type="EMBL" id="FMTS01000001">
    <property type="protein sequence ID" value="SCW34182.1"/>
    <property type="molecule type" value="Genomic_DNA"/>
</dbReference>
<dbReference type="RefSeq" id="WP_090643372.1">
    <property type="nucleotide sequence ID" value="NZ_CBCRYE010000001.1"/>
</dbReference>
<evidence type="ECO:0000259" key="4">
    <source>
        <dbReference type="Pfam" id="PF03446"/>
    </source>
</evidence>
<dbReference type="SUPFAM" id="SSF48179">
    <property type="entry name" value="6-phosphogluconate dehydrogenase C-terminal domain-like"/>
    <property type="match status" value="1"/>
</dbReference>
<evidence type="ECO:0000313" key="6">
    <source>
        <dbReference type="EMBL" id="SCW34182.1"/>
    </source>
</evidence>
<dbReference type="InterPro" id="IPR006115">
    <property type="entry name" value="6PGDH_NADP-bd"/>
</dbReference>
<dbReference type="PIRSF" id="PIRSF000103">
    <property type="entry name" value="HIBADH"/>
    <property type="match status" value="1"/>
</dbReference>
<evidence type="ECO:0000259" key="5">
    <source>
        <dbReference type="Pfam" id="PF14833"/>
    </source>
</evidence>
<name>A0A1G4PPK4_9CAUL</name>
<feature type="domain" description="3-hydroxyisobutyrate dehydrogenase-like NAD-binding" evidence="5">
    <location>
        <begin position="162"/>
        <end position="278"/>
    </location>
</feature>
<keyword evidence="2" id="KW-0520">NAD</keyword>
<gene>
    <name evidence="6" type="ORF">SAMN02927928_0554</name>
</gene>
<evidence type="ECO:0000313" key="7">
    <source>
        <dbReference type="Proteomes" id="UP000199150"/>
    </source>
</evidence>
<dbReference type="GO" id="GO:0050661">
    <property type="term" value="F:NADP binding"/>
    <property type="evidence" value="ECO:0007669"/>
    <property type="project" value="InterPro"/>
</dbReference>
<dbReference type="OrthoDB" id="9812907at2"/>
<dbReference type="PANTHER" id="PTHR43060:SF15">
    <property type="entry name" value="3-HYDROXYISOBUTYRATE DEHYDROGENASE-LIKE 1, MITOCHONDRIAL-RELATED"/>
    <property type="match status" value="1"/>
</dbReference>
<protein>
    <submittedName>
        <fullName evidence="6">2-hydroxy-3-oxopropionate reductase</fullName>
    </submittedName>
</protein>
<feature type="active site" evidence="3">
    <location>
        <position position="168"/>
    </location>
</feature>
<evidence type="ECO:0000256" key="2">
    <source>
        <dbReference type="ARBA" id="ARBA00023027"/>
    </source>
</evidence>
<dbReference type="SUPFAM" id="SSF51735">
    <property type="entry name" value="NAD(P)-binding Rossmann-fold domains"/>
    <property type="match status" value="1"/>
</dbReference>
<dbReference type="PANTHER" id="PTHR43060">
    <property type="entry name" value="3-HYDROXYISOBUTYRATE DEHYDROGENASE-LIKE 1, MITOCHONDRIAL-RELATED"/>
    <property type="match status" value="1"/>
</dbReference>
<evidence type="ECO:0000256" key="1">
    <source>
        <dbReference type="ARBA" id="ARBA00023002"/>
    </source>
</evidence>
<dbReference type="InterPro" id="IPR036291">
    <property type="entry name" value="NAD(P)-bd_dom_sf"/>
</dbReference>
<dbReference type="InterPro" id="IPR008927">
    <property type="entry name" value="6-PGluconate_DH-like_C_sf"/>
</dbReference>
<keyword evidence="7" id="KW-1185">Reference proteome</keyword>
<keyword evidence="1" id="KW-0560">Oxidoreductase</keyword>
<sequence length="288" mass="30638">MRLCFAGLGIMGAPMAGHLVKAGHKVNGFNRTHQKALDWAKEYGMHAEATLGTALLGAEALIMCVGRDEDVRQTVLNAISHMKPGSLIIDHTTTSAKLSRELVAVCAEKHITFYDAPVSGGQAGAVTGQLSVMVGGDEARYAEVVELTKAYTKSITRLGEAGAGQMAKMANQIAIAGAVQGVAEALHFTKCAGLDPDLVFNAISAGAAGSWQMSNRWATMAKDEYDFGFAVDWMRKDLGIALDEARANGAHLSVAALVDQFYSEVQAMGGQRWDTSSLHARLEARRAK</sequence>
<reference evidence="7" key="1">
    <citation type="submission" date="2016-10" db="EMBL/GenBank/DDBJ databases">
        <authorList>
            <person name="Varghese N."/>
            <person name="Submissions S."/>
        </authorList>
    </citation>
    <scope>NUCLEOTIDE SEQUENCE [LARGE SCALE GENOMIC DNA]</scope>
    <source>
        <strain evidence="7">CGMCC 1.3431</strain>
    </source>
</reference>
<dbReference type="InterPro" id="IPR013328">
    <property type="entry name" value="6PGD_dom2"/>
</dbReference>
<dbReference type="Pfam" id="PF03446">
    <property type="entry name" value="NAD_binding_2"/>
    <property type="match status" value="1"/>
</dbReference>
<feature type="domain" description="6-phosphogluconate dehydrogenase NADP-binding" evidence="4">
    <location>
        <begin position="3"/>
        <end position="159"/>
    </location>
</feature>
<dbReference type="STRING" id="260084.SAMN02927928_0554"/>
<dbReference type="GO" id="GO:0016491">
    <property type="term" value="F:oxidoreductase activity"/>
    <property type="evidence" value="ECO:0007669"/>
    <property type="project" value="UniProtKB-KW"/>
</dbReference>
<proteinExistence type="predicted"/>
<organism evidence="6 7">
    <name type="scientific">Asticcacaulis taihuensis</name>
    <dbReference type="NCBI Taxonomy" id="260084"/>
    <lineage>
        <taxon>Bacteria</taxon>
        <taxon>Pseudomonadati</taxon>
        <taxon>Pseudomonadota</taxon>
        <taxon>Alphaproteobacteria</taxon>
        <taxon>Caulobacterales</taxon>
        <taxon>Caulobacteraceae</taxon>
        <taxon>Asticcacaulis</taxon>
    </lineage>
</organism>
<dbReference type="Gene3D" id="3.40.50.720">
    <property type="entry name" value="NAD(P)-binding Rossmann-like Domain"/>
    <property type="match status" value="1"/>
</dbReference>
<evidence type="ECO:0000256" key="3">
    <source>
        <dbReference type="PIRSR" id="PIRSR000103-1"/>
    </source>
</evidence>
<dbReference type="Proteomes" id="UP000199150">
    <property type="component" value="Unassembled WGS sequence"/>
</dbReference>
<accession>A0A1G4PPK4</accession>
<dbReference type="InterPro" id="IPR015815">
    <property type="entry name" value="HIBADH-related"/>
</dbReference>
<dbReference type="InterPro" id="IPR029154">
    <property type="entry name" value="HIBADH-like_NADP-bd"/>
</dbReference>